<feature type="active site" description="Proton donor/acceptor" evidence="16">
    <location>
        <position position="283"/>
    </location>
</feature>
<evidence type="ECO:0000256" key="1">
    <source>
        <dbReference type="ARBA" id="ARBA00001936"/>
    </source>
</evidence>
<sequence>GIFFFRNRHALGVSVMHHYTTFSTSLTQFLLSRYFAFCALFVFLFLVIATYNRDYVDSMPPDRDLSKEIEEYAEVCGSLTSDLEGTGPERFWIYFVTPTYVRPQQIPELIRLSHTLKLAKNVHWIVAEDSTSCSPQTAEVLRRSGMPYTHLISPMPAYFERFLRKPKGVSGRRAALQWLRHHLKDLDSQRAGILYFGDDDNTFDLKLFSELRKTMSVSMFPVGLVGDYGISSPVVKDGRVVDFLDSWADSRKFLVDMAGFAVATDFLMSRPSAIMPYLPGHEEDRFLQSLDIELEDILPLADNCTQVYVWHTKTLERDRGVIQHPKGWRTLDTNLGSLYEVARYLGLSDVNASR</sequence>
<name>A0A7R9BSP9_9CRUS</name>
<evidence type="ECO:0000256" key="2">
    <source>
        <dbReference type="ARBA" id="ARBA00004323"/>
    </source>
</evidence>
<dbReference type="EMBL" id="OA884488">
    <property type="protein sequence ID" value="CAD7280871.1"/>
    <property type="molecule type" value="Genomic_DNA"/>
</dbReference>
<dbReference type="GO" id="GO:0000139">
    <property type="term" value="C:Golgi membrane"/>
    <property type="evidence" value="ECO:0007669"/>
    <property type="project" value="UniProtKB-SubCell"/>
</dbReference>
<dbReference type="EMBL" id="CAJPEX010002451">
    <property type="protein sequence ID" value="CAG0921023.1"/>
    <property type="molecule type" value="Genomic_DNA"/>
</dbReference>
<comment type="cofactor">
    <cofactor evidence="1 17 19">
        <name>Mn(2+)</name>
        <dbReference type="ChEBI" id="CHEBI:29035"/>
    </cofactor>
</comment>
<dbReference type="PANTHER" id="PTHR10896:SF51">
    <property type="entry name" value="GALACTOSYLGALACTOSYLXYLOSYLPROTEIN 3-BETA-GLUCURONOSYLTRANSFERASE S"/>
    <property type="match status" value="1"/>
</dbReference>
<keyword evidence="8 17" id="KW-0479">Metal-binding</keyword>
<protein>
    <recommendedName>
        <fullName evidence="5 19">Galactosylgalactosylxylosylprotein 3-beta-glucuronosyltransferase</fullName>
        <ecNumber evidence="5 19">2.4.1.135</ecNumber>
    </recommendedName>
</protein>
<dbReference type="InterPro" id="IPR005027">
    <property type="entry name" value="Glyco_trans_43"/>
</dbReference>
<reference evidence="20" key="1">
    <citation type="submission" date="2020-11" db="EMBL/GenBank/DDBJ databases">
        <authorList>
            <person name="Tran Van P."/>
        </authorList>
    </citation>
    <scope>NUCLEOTIDE SEQUENCE</scope>
</reference>
<dbReference type="Pfam" id="PF03360">
    <property type="entry name" value="Glyco_transf_43"/>
    <property type="match status" value="1"/>
</dbReference>
<evidence type="ECO:0000256" key="4">
    <source>
        <dbReference type="ARBA" id="ARBA00007706"/>
    </source>
</evidence>
<keyword evidence="7 19" id="KW-0812">Transmembrane</keyword>
<proteinExistence type="inferred from homology"/>
<evidence type="ECO:0000256" key="12">
    <source>
        <dbReference type="ARBA" id="ARBA00023136"/>
    </source>
</evidence>
<evidence type="ECO:0000256" key="9">
    <source>
        <dbReference type="ARBA" id="ARBA00022968"/>
    </source>
</evidence>
<dbReference type="OrthoDB" id="675023at2759"/>
<keyword evidence="6 19" id="KW-0808">Transferase</keyword>
<evidence type="ECO:0000256" key="15">
    <source>
        <dbReference type="ARBA" id="ARBA00047979"/>
    </source>
</evidence>
<dbReference type="InterPro" id="IPR029044">
    <property type="entry name" value="Nucleotide-diphossugar_trans"/>
</dbReference>
<feature type="binding site" evidence="17">
    <location>
        <position position="200"/>
    </location>
    <ligand>
        <name>Mn(2+)</name>
        <dbReference type="ChEBI" id="CHEBI:29035"/>
    </ligand>
</feature>
<dbReference type="EC" id="2.4.1.135" evidence="5 19"/>
<comment type="catalytic activity">
    <reaction evidence="15 19">
        <text>3-O-(beta-D-galactosyl-(1-&gt;3)-beta-D-galactosyl-(1-&gt;4)-beta-D-xylosyl)-L-seryl-[protein] + UDP-alpha-D-glucuronate = 3-O-(beta-D-GlcA-(1-&gt;3)-beta-D-Gal-(1-&gt;3)-beta-D-Gal-(1-&gt;4)-beta-D-Xyl)-L-seryl-[protein] + UDP + H(+)</text>
        <dbReference type="Rhea" id="RHEA:24168"/>
        <dbReference type="Rhea" id="RHEA-COMP:12571"/>
        <dbReference type="Rhea" id="RHEA-COMP:12573"/>
        <dbReference type="ChEBI" id="CHEBI:15378"/>
        <dbReference type="ChEBI" id="CHEBI:58052"/>
        <dbReference type="ChEBI" id="CHEBI:58223"/>
        <dbReference type="ChEBI" id="CHEBI:132090"/>
        <dbReference type="ChEBI" id="CHEBI:132093"/>
        <dbReference type="EC" id="2.4.1.135"/>
    </reaction>
</comment>
<dbReference type="FunFam" id="3.90.550.10:FF:000044">
    <property type="entry name" value="Galactosylgalactosylxylosylprotein 3-beta-glucuronosyltransferase"/>
    <property type="match status" value="1"/>
</dbReference>
<keyword evidence="9 19" id="KW-0735">Signal-anchor</keyword>
<keyword evidence="21" id="KW-1185">Reference proteome</keyword>
<dbReference type="GO" id="GO:0015018">
    <property type="term" value="F:galactosylgalactosylxylosylprotein 3-beta-glucuronosyltransferase activity"/>
    <property type="evidence" value="ECO:0007669"/>
    <property type="project" value="UniProtKB-UniRule"/>
</dbReference>
<evidence type="ECO:0000256" key="17">
    <source>
        <dbReference type="PIRSR" id="PIRSR605027-3"/>
    </source>
</evidence>
<evidence type="ECO:0000256" key="14">
    <source>
        <dbReference type="ARBA" id="ARBA00023211"/>
    </source>
</evidence>
<dbReference type="GO" id="GO:0046872">
    <property type="term" value="F:metal ion binding"/>
    <property type="evidence" value="ECO:0007669"/>
    <property type="project" value="UniProtKB-KW"/>
</dbReference>
<dbReference type="CDD" id="cd00218">
    <property type="entry name" value="GlcAT-I"/>
    <property type="match status" value="1"/>
</dbReference>
<dbReference type="Gene3D" id="3.90.550.10">
    <property type="entry name" value="Spore Coat Polysaccharide Biosynthesis Protein SpsA, Chain A"/>
    <property type="match status" value="1"/>
</dbReference>
<organism evidence="20">
    <name type="scientific">Notodromas monacha</name>
    <dbReference type="NCBI Taxonomy" id="399045"/>
    <lineage>
        <taxon>Eukaryota</taxon>
        <taxon>Metazoa</taxon>
        <taxon>Ecdysozoa</taxon>
        <taxon>Arthropoda</taxon>
        <taxon>Crustacea</taxon>
        <taxon>Oligostraca</taxon>
        <taxon>Ostracoda</taxon>
        <taxon>Podocopa</taxon>
        <taxon>Podocopida</taxon>
        <taxon>Cypridocopina</taxon>
        <taxon>Cypridoidea</taxon>
        <taxon>Cyprididae</taxon>
        <taxon>Notodromas</taxon>
    </lineage>
</organism>
<evidence type="ECO:0000256" key="11">
    <source>
        <dbReference type="ARBA" id="ARBA00023034"/>
    </source>
</evidence>
<evidence type="ECO:0000256" key="6">
    <source>
        <dbReference type="ARBA" id="ARBA00022679"/>
    </source>
</evidence>
<keyword evidence="14 17" id="KW-0464">Manganese</keyword>
<evidence type="ECO:0000256" key="19">
    <source>
        <dbReference type="RuleBase" id="RU363127"/>
    </source>
</evidence>
<dbReference type="GO" id="GO:0005975">
    <property type="term" value="P:carbohydrate metabolic process"/>
    <property type="evidence" value="ECO:0007669"/>
    <property type="project" value="TreeGrafter"/>
</dbReference>
<evidence type="ECO:0000256" key="13">
    <source>
        <dbReference type="ARBA" id="ARBA00023180"/>
    </source>
</evidence>
<evidence type="ECO:0000256" key="18">
    <source>
        <dbReference type="PIRSR" id="PIRSR605027-6"/>
    </source>
</evidence>
<comment type="subcellular location">
    <subcellularLocation>
        <location evidence="2 19">Golgi apparatus membrane</location>
        <topology evidence="2 19">Single-pass type II membrane protein</topology>
    </subcellularLocation>
</comment>
<dbReference type="Proteomes" id="UP000678499">
    <property type="component" value="Unassembled WGS sequence"/>
</dbReference>
<evidence type="ECO:0000256" key="16">
    <source>
        <dbReference type="PIRSR" id="PIRSR605027-1"/>
    </source>
</evidence>
<dbReference type="SUPFAM" id="SSF53448">
    <property type="entry name" value="Nucleotide-diphospho-sugar transferases"/>
    <property type="match status" value="1"/>
</dbReference>
<dbReference type="GO" id="GO:0050650">
    <property type="term" value="P:chondroitin sulfate proteoglycan biosynthetic process"/>
    <property type="evidence" value="ECO:0007669"/>
    <property type="project" value="TreeGrafter"/>
</dbReference>
<feature type="transmembrane region" description="Helical" evidence="19">
    <location>
        <begin position="31"/>
        <end position="51"/>
    </location>
</feature>
<keyword evidence="13 18" id="KW-0325">Glycoprotein</keyword>
<keyword evidence="12 19" id="KW-0472">Membrane</keyword>
<evidence type="ECO:0000256" key="3">
    <source>
        <dbReference type="ARBA" id="ARBA00004922"/>
    </source>
</evidence>
<gene>
    <name evidence="20" type="ORF">NMOB1V02_LOCUS8528</name>
</gene>
<evidence type="ECO:0000256" key="5">
    <source>
        <dbReference type="ARBA" id="ARBA00012641"/>
    </source>
</evidence>
<evidence type="ECO:0000256" key="8">
    <source>
        <dbReference type="ARBA" id="ARBA00022723"/>
    </source>
</evidence>
<dbReference type="PANTHER" id="PTHR10896">
    <property type="entry name" value="GALACTOSYLGALACTOSYLXYLOSYLPROTEIN 3-BETA-GLUCURONOSYLTRANSFERASE BETA-1,3-GLUCURONYLTRANSFERASE"/>
    <property type="match status" value="1"/>
</dbReference>
<evidence type="ECO:0000256" key="7">
    <source>
        <dbReference type="ARBA" id="ARBA00022692"/>
    </source>
</evidence>
<feature type="non-terminal residue" evidence="20">
    <location>
        <position position="1"/>
    </location>
</feature>
<evidence type="ECO:0000256" key="10">
    <source>
        <dbReference type="ARBA" id="ARBA00022989"/>
    </source>
</evidence>
<accession>A0A7R9BSP9</accession>
<comment type="similarity">
    <text evidence="4 19">Belongs to the glycosyltransferase 43 family.</text>
</comment>
<feature type="glycosylation site" description="N-linked (GlcNAc...) asparagine" evidence="18">
    <location>
        <position position="303"/>
    </location>
</feature>
<comment type="pathway">
    <text evidence="3 19">Protein modification; protein glycosylation.</text>
</comment>
<evidence type="ECO:0000313" key="20">
    <source>
        <dbReference type="EMBL" id="CAD7280871.1"/>
    </source>
</evidence>
<keyword evidence="11 19" id="KW-0333">Golgi apparatus</keyword>
<dbReference type="AlphaFoldDB" id="A0A7R9BSP9"/>
<dbReference type="UniPathway" id="UPA00378"/>
<keyword evidence="10 19" id="KW-1133">Transmembrane helix</keyword>
<evidence type="ECO:0000313" key="21">
    <source>
        <dbReference type="Proteomes" id="UP000678499"/>
    </source>
</evidence>